<evidence type="ECO:0000313" key="2">
    <source>
        <dbReference type="Proteomes" id="UP000307440"/>
    </source>
</evidence>
<gene>
    <name evidence="1" type="ORF">FA15DRAFT_598751</name>
</gene>
<organism evidence="1 2">
    <name type="scientific">Coprinopsis marcescibilis</name>
    <name type="common">Agaric fungus</name>
    <name type="synonym">Psathyrella marcescibilis</name>
    <dbReference type="NCBI Taxonomy" id="230819"/>
    <lineage>
        <taxon>Eukaryota</taxon>
        <taxon>Fungi</taxon>
        <taxon>Dikarya</taxon>
        <taxon>Basidiomycota</taxon>
        <taxon>Agaricomycotina</taxon>
        <taxon>Agaricomycetes</taxon>
        <taxon>Agaricomycetidae</taxon>
        <taxon>Agaricales</taxon>
        <taxon>Agaricineae</taxon>
        <taxon>Psathyrellaceae</taxon>
        <taxon>Coprinopsis</taxon>
    </lineage>
</organism>
<name>A0A5C3KMB0_COPMA</name>
<dbReference type="EMBL" id="ML210282">
    <property type="protein sequence ID" value="TFK20983.1"/>
    <property type="molecule type" value="Genomic_DNA"/>
</dbReference>
<protein>
    <submittedName>
        <fullName evidence="1">Uncharacterized protein</fullName>
    </submittedName>
</protein>
<dbReference type="AlphaFoldDB" id="A0A5C3KMB0"/>
<accession>A0A5C3KMB0</accession>
<keyword evidence="2" id="KW-1185">Reference proteome</keyword>
<proteinExistence type="predicted"/>
<reference evidence="1 2" key="1">
    <citation type="journal article" date="2019" name="Nat. Ecol. Evol.">
        <title>Megaphylogeny resolves global patterns of mushroom evolution.</title>
        <authorList>
            <person name="Varga T."/>
            <person name="Krizsan K."/>
            <person name="Foldi C."/>
            <person name="Dima B."/>
            <person name="Sanchez-Garcia M."/>
            <person name="Sanchez-Ramirez S."/>
            <person name="Szollosi G.J."/>
            <person name="Szarkandi J.G."/>
            <person name="Papp V."/>
            <person name="Albert L."/>
            <person name="Andreopoulos W."/>
            <person name="Angelini C."/>
            <person name="Antonin V."/>
            <person name="Barry K.W."/>
            <person name="Bougher N.L."/>
            <person name="Buchanan P."/>
            <person name="Buyck B."/>
            <person name="Bense V."/>
            <person name="Catcheside P."/>
            <person name="Chovatia M."/>
            <person name="Cooper J."/>
            <person name="Damon W."/>
            <person name="Desjardin D."/>
            <person name="Finy P."/>
            <person name="Geml J."/>
            <person name="Haridas S."/>
            <person name="Hughes K."/>
            <person name="Justo A."/>
            <person name="Karasinski D."/>
            <person name="Kautmanova I."/>
            <person name="Kiss B."/>
            <person name="Kocsube S."/>
            <person name="Kotiranta H."/>
            <person name="LaButti K.M."/>
            <person name="Lechner B.E."/>
            <person name="Liimatainen K."/>
            <person name="Lipzen A."/>
            <person name="Lukacs Z."/>
            <person name="Mihaltcheva S."/>
            <person name="Morgado L.N."/>
            <person name="Niskanen T."/>
            <person name="Noordeloos M.E."/>
            <person name="Ohm R.A."/>
            <person name="Ortiz-Santana B."/>
            <person name="Ovrebo C."/>
            <person name="Racz N."/>
            <person name="Riley R."/>
            <person name="Savchenko A."/>
            <person name="Shiryaev A."/>
            <person name="Soop K."/>
            <person name="Spirin V."/>
            <person name="Szebenyi C."/>
            <person name="Tomsovsky M."/>
            <person name="Tulloss R.E."/>
            <person name="Uehling J."/>
            <person name="Grigoriev I.V."/>
            <person name="Vagvolgyi C."/>
            <person name="Papp T."/>
            <person name="Martin F.M."/>
            <person name="Miettinen O."/>
            <person name="Hibbett D.S."/>
            <person name="Nagy L.G."/>
        </authorList>
    </citation>
    <scope>NUCLEOTIDE SEQUENCE [LARGE SCALE GENOMIC DNA]</scope>
    <source>
        <strain evidence="1 2">CBS 121175</strain>
    </source>
</reference>
<dbReference type="Proteomes" id="UP000307440">
    <property type="component" value="Unassembled WGS sequence"/>
</dbReference>
<dbReference type="OrthoDB" id="3437960at2759"/>
<evidence type="ECO:0000313" key="1">
    <source>
        <dbReference type="EMBL" id="TFK20983.1"/>
    </source>
</evidence>
<dbReference type="STRING" id="230819.A0A5C3KMB0"/>
<sequence length="251" mass="27655">MPNSGVTQSIESLVGPCSEVISIAGFLSSDSHDKLQHAIVESENAWDGLSDQEKQVIEGECSLSDLRECLEKTWDNPTLSTYLLKEHESSMNALYAANPKNKRQTKKPYLPDPEILPGEVIALQKELDGARLNCWKSDSASSLFVRTPRNADYNTLNAVRPSNTQTQVLNGERSAVLTISVYSKVPWGPSYVNRICQQAYLSWQTLRDIYDALPCIFKAGTPSTESHLGVQPGCAICIEGVLYSDSPPFAE</sequence>